<dbReference type="PANTHER" id="PTHR33392:SF6">
    <property type="entry name" value="POLYISOPRENYL-TEICHOIC ACID--PEPTIDOGLYCAN TEICHOIC ACID TRANSFERASE TAGU"/>
    <property type="match status" value="1"/>
</dbReference>
<dbReference type="Gene3D" id="3.40.630.190">
    <property type="entry name" value="LCP protein"/>
    <property type="match status" value="1"/>
</dbReference>
<dbReference type="AlphaFoldDB" id="A0A117LGY3"/>
<evidence type="ECO:0000259" key="2">
    <source>
        <dbReference type="Pfam" id="PF03816"/>
    </source>
</evidence>
<proteinExistence type="inferred from homology"/>
<comment type="caution">
    <text evidence="3">The sequence shown here is derived from an EMBL/GenBank/DDBJ whole genome shotgun (WGS) entry which is preliminary data.</text>
</comment>
<protein>
    <submittedName>
        <fullName evidence="3">LytR family transcriptional protein</fullName>
    </submittedName>
</protein>
<dbReference type="Pfam" id="PF03816">
    <property type="entry name" value="LytR_cpsA_psr"/>
    <property type="match status" value="1"/>
</dbReference>
<evidence type="ECO:0000313" key="3">
    <source>
        <dbReference type="EMBL" id="KUK46630.1"/>
    </source>
</evidence>
<organism evidence="3 4">
    <name type="scientific">Anaerolinea thermophila</name>
    <dbReference type="NCBI Taxonomy" id="167964"/>
    <lineage>
        <taxon>Bacteria</taxon>
        <taxon>Bacillati</taxon>
        <taxon>Chloroflexota</taxon>
        <taxon>Anaerolineae</taxon>
        <taxon>Anaerolineales</taxon>
        <taxon>Anaerolineaceae</taxon>
        <taxon>Anaerolinea</taxon>
    </lineage>
</organism>
<reference evidence="3 4" key="1">
    <citation type="journal article" date="2015" name="MBio">
        <title>Genome-Resolved Metagenomic Analysis Reveals Roles for Candidate Phyla and Other Microbial Community Members in Biogeochemical Transformations in Oil Reservoirs.</title>
        <authorList>
            <person name="Hu P."/>
            <person name="Tom L."/>
            <person name="Singh A."/>
            <person name="Thomas B.C."/>
            <person name="Baker B.J."/>
            <person name="Piceno Y.M."/>
            <person name="Andersen G.L."/>
            <person name="Banfield J.F."/>
        </authorList>
    </citation>
    <scope>NUCLEOTIDE SEQUENCE [LARGE SCALE GENOMIC DNA]</scope>
    <source>
        <strain evidence="3">46_16</strain>
    </source>
</reference>
<comment type="similarity">
    <text evidence="1">Belongs to the LytR/CpsA/Psr (LCP) family.</text>
</comment>
<dbReference type="Proteomes" id="UP000064249">
    <property type="component" value="Unassembled WGS sequence"/>
</dbReference>
<dbReference type="EMBL" id="LGFU01000015">
    <property type="protein sequence ID" value="KUK46630.1"/>
    <property type="molecule type" value="Genomic_DNA"/>
</dbReference>
<evidence type="ECO:0000256" key="1">
    <source>
        <dbReference type="ARBA" id="ARBA00006068"/>
    </source>
</evidence>
<evidence type="ECO:0000313" key="4">
    <source>
        <dbReference type="Proteomes" id="UP000064249"/>
    </source>
</evidence>
<dbReference type="NCBIfam" id="TIGR00350">
    <property type="entry name" value="lytR_cpsA_psr"/>
    <property type="match status" value="1"/>
</dbReference>
<feature type="domain" description="Cell envelope-related transcriptional attenuator" evidence="2">
    <location>
        <begin position="75"/>
        <end position="199"/>
    </location>
</feature>
<gene>
    <name evidence="3" type="ORF">XD73_0482</name>
</gene>
<dbReference type="InterPro" id="IPR050922">
    <property type="entry name" value="LytR/CpsA/Psr_CW_biosynth"/>
</dbReference>
<sequence length="206" mass="22615">MYGFVSDFIKEVTILDLPGAPVIDSAMGEEENTSEEQLTETLGQPTVEPWDGVSRVNLLFLGLDYRDWEAGETPRSDTMILFSVDPVSNTAAMLSIPRDMWVNIPGFGYYKINEAYFLGESGHLPGGGPALAVETVEQFLGVPIQYYAQVDFSTFIEFIDEIGGVLITPTADVKVEEFGSEYQQILKAGEQYTLPGSLANRYGSAC</sequence>
<name>A0A117LGY3_9CHLR</name>
<dbReference type="PANTHER" id="PTHR33392">
    <property type="entry name" value="POLYISOPRENYL-TEICHOIC ACID--PEPTIDOGLYCAN TEICHOIC ACID TRANSFERASE TAGU"/>
    <property type="match status" value="1"/>
</dbReference>
<accession>A0A117LGY3</accession>
<dbReference type="InterPro" id="IPR004474">
    <property type="entry name" value="LytR_CpsA_psr"/>
</dbReference>